<keyword evidence="14" id="KW-1185">Reference proteome</keyword>
<keyword evidence="11" id="KW-0407">Ion channel</keyword>
<dbReference type="GO" id="GO:0015276">
    <property type="term" value="F:ligand-gated monoatomic ion channel activity"/>
    <property type="evidence" value="ECO:0007669"/>
    <property type="project" value="InterPro"/>
</dbReference>
<organism evidence="13 14">
    <name type="scientific">Homarus americanus</name>
    <name type="common">American lobster</name>
    <dbReference type="NCBI Taxonomy" id="6706"/>
    <lineage>
        <taxon>Eukaryota</taxon>
        <taxon>Metazoa</taxon>
        <taxon>Ecdysozoa</taxon>
        <taxon>Arthropoda</taxon>
        <taxon>Crustacea</taxon>
        <taxon>Multicrustacea</taxon>
        <taxon>Malacostraca</taxon>
        <taxon>Eumalacostraca</taxon>
        <taxon>Eucarida</taxon>
        <taxon>Decapoda</taxon>
        <taxon>Pleocyemata</taxon>
        <taxon>Astacidea</taxon>
        <taxon>Nephropoidea</taxon>
        <taxon>Nephropidae</taxon>
        <taxon>Homarus</taxon>
    </lineage>
</organism>
<protein>
    <submittedName>
        <fullName evidence="13">Glutamate receptor ionotropic, delta-2-like 26</fullName>
    </submittedName>
</protein>
<dbReference type="Gene3D" id="3.40.190.10">
    <property type="entry name" value="Periplasmic binding protein-like II"/>
    <property type="match status" value="1"/>
</dbReference>
<evidence type="ECO:0000313" key="14">
    <source>
        <dbReference type="Proteomes" id="UP000747542"/>
    </source>
</evidence>
<name>A0A8J5K6H7_HOMAM</name>
<keyword evidence="7" id="KW-0472">Membrane</keyword>
<keyword evidence="4" id="KW-0812">Transmembrane</keyword>
<keyword evidence="6" id="KW-0406">Ion transport</keyword>
<keyword evidence="5" id="KW-1133">Transmembrane helix</keyword>
<proteinExistence type="predicted"/>
<dbReference type="Proteomes" id="UP000747542">
    <property type="component" value="Unassembled WGS sequence"/>
</dbReference>
<gene>
    <name evidence="13" type="primary">Grid2-L26</name>
    <name evidence="13" type="ORF">Hamer_G021515</name>
</gene>
<keyword evidence="10" id="KW-1071">Ligand-gated ion channel</keyword>
<reference evidence="13" key="1">
    <citation type="journal article" date="2021" name="Sci. Adv.">
        <title>The American lobster genome reveals insights on longevity, neural, and immune adaptations.</title>
        <authorList>
            <person name="Polinski J.M."/>
            <person name="Zimin A.V."/>
            <person name="Clark K.F."/>
            <person name="Kohn A.B."/>
            <person name="Sadowski N."/>
            <person name="Timp W."/>
            <person name="Ptitsyn A."/>
            <person name="Khanna P."/>
            <person name="Romanova D.Y."/>
            <person name="Williams P."/>
            <person name="Greenwood S.J."/>
            <person name="Moroz L.L."/>
            <person name="Walt D.R."/>
            <person name="Bodnar A.G."/>
        </authorList>
    </citation>
    <scope>NUCLEOTIDE SEQUENCE</scope>
    <source>
        <strain evidence="13">GMGI-L3</strain>
    </source>
</reference>
<evidence type="ECO:0000259" key="12">
    <source>
        <dbReference type="Pfam" id="PF10613"/>
    </source>
</evidence>
<dbReference type="InterPro" id="IPR052192">
    <property type="entry name" value="Insect_Ionotropic_Sensory_Rcpt"/>
</dbReference>
<comment type="subcellular location">
    <subcellularLocation>
        <location evidence="1">Cell membrane</location>
        <topology evidence="1">Multi-pass membrane protein</topology>
    </subcellularLocation>
</comment>
<accession>A0A8J5K6H7</accession>
<dbReference type="PANTHER" id="PTHR42643">
    <property type="entry name" value="IONOTROPIC RECEPTOR 20A-RELATED"/>
    <property type="match status" value="1"/>
</dbReference>
<dbReference type="AlphaFoldDB" id="A0A8J5K6H7"/>
<feature type="domain" description="Ionotropic glutamate receptor L-glutamate and glycine-binding" evidence="12">
    <location>
        <begin position="6"/>
        <end position="117"/>
    </location>
</feature>
<dbReference type="GO" id="GO:0005886">
    <property type="term" value="C:plasma membrane"/>
    <property type="evidence" value="ECO:0007669"/>
    <property type="project" value="UniProtKB-SubCell"/>
</dbReference>
<evidence type="ECO:0000256" key="8">
    <source>
        <dbReference type="ARBA" id="ARBA00023170"/>
    </source>
</evidence>
<evidence type="ECO:0000256" key="10">
    <source>
        <dbReference type="ARBA" id="ARBA00023286"/>
    </source>
</evidence>
<keyword evidence="2" id="KW-0813">Transport</keyword>
<evidence type="ECO:0000256" key="1">
    <source>
        <dbReference type="ARBA" id="ARBA00004651"/>
    </source>
</evidence>
<sequence length="134" mass="15023">MKGHQFRVVGLELVPYTNYQRDSPGSLNPITPRKSLDFSILDTIADKLNFTYEMRPPWMAEFGLPMGGGNWSGTVGTLQHHQADFSLILSPTPGRMQVVDFSRLYALESLCIVSLKPQPLPQQFQLVRPFSGIS</sequence>
<keyword evidence="3" id="KW-1003">Cell membrane</keyword>
<evidence type="ECO:0000256" key="11">
    <source>
        <dbReference type="ARBA" id="ARBA00023303"/>
    </source>
</evidence>
<evidence type="ECO:0000256" key="7">
    <source>
        <dbReference type="ARBA" id="ARBA00023136"/>
    </source>
</evidence>
<evidence type="ECO:0000256" key="6">
    <source>
        <dbReference type="ARBA" id="ARBA00023065"/>
    </source>
</evidence>
<dbReference type="InterPro" id="IPR019594">
    <property type="entry name" value="Glu/Gly-bd"/>
</dbReference>
<evidence type="ECO:0000256" key="5">
    <source>
        <dbReference type="ARBA" id="ARBA00022989"/>
    </source>
</evidence>
<evidence type="ECO:0000313" key="13">
    <source>
        <dbReference type="EMBL" id="KAG7168603.1"/>
    </source>
</evidence>
<keyword evidence="8 13" id="KW-0675">Receptor</keyword>
<dbReference type="Pfam" id="PF10613">
    <property type="entry name" value="Lig_chan-Glu_bd"/>
    <property type="match status" value="1"/>
</dbReference>
<evidence type="ECO:0000256" key="3">
    <source>
        <dbReference type="ARBA" id="ARBA00022475"/>
    </source>
</evidence>
<dbReference type="SUPFAM" id="SSF53850">
    <property type="entry name" value="Periplasmic binding protein-like II"/>
    <property type="match status" value="1"/>
</dbReference>
<evidence type="ECO:0000256" key="4">
    <source>
        <dbReference type="ARBA" id="ARBA00022692"/>
    </source>
</evidence>
<keyword evidence="9" id="KW-0325">Glycoprotein</keyword>
<evidence type="ECO:0000256" key="2">
    <source>
        <dbReference type="ARBA" id="ARBA00022448"/>
    </source>
</evidence>
<dbReference type="PANTHER" id="PTHR42643:SF24">
    <property type="entry name" value="IONOTROPIC RECEPTOR 60A"/>
    <property type="match status" value="1"/>
</dbReference>
<evidence type="ECO:0000256" key="9">
    <source>
        <dbReference type="ARBA" id="ARBA00023180"/>
    </source>
</evidence>
<dbReference type="EMBL" id="JAHLQT010019984">
    <property type="protein sequence ID" value="KAG7168603.1"/>
    <property type="molecule type" value="Genomic_DNA"/>
</dbReference>
<comment type="caution">
    <text evidence="13">The sequence shown here is derived from an EMBL/GenBank/DDBJ whole genome shotgun (WGS) entry which is preliminary data.</text>
</comment>